<sequence length="570" mass="65063">MANSLFTFEPFDFGASPDVHDSFQGFYSEKNNRFLEAGDWELLNDLCYDSGIDENALQKRIPTSQYDQQQKPLFSKPDGLFLPCKEPLYLDSAMFKPEVVETVKEKPHPSSLIAAQELSNYYRSGVKKMKREELVEHGREEAVACLNSRRFSTEEVIRVAGAKYIQFSTQRREEYFMFKLPFDPTLSVLTVEESNEVELAHLLLASAEKVGLQQFDQAIKLLAQCDFLSSRTGTPVQRVVYHFAAALRERINRQTGRIRPKELQKVFDVEEAMMTPQPTLVSLQQILPFANVTQFAGIQAIVENAGSARKVHLIDLGVKSGTPWTVLMQAFASRHGSLLDLLKITFVGTKCREKIEDTAKRLASFAQSMGLPFSFNIVMLSDMNDLREDLFDIKSDEFLAIYAHLVLRNMLYQPDRLETLMTVIRKLKPCIMVVAEVEANHNSPSFVNRFIESLFFYGTFFDCLEACMDRANHDRMVAEAIYLGEGIRNTVIFEGHERTVRNVGIDVWRAFFARFGLVETELSESSLYQASLVLKQFPIRRFCTLEMNGKCLLAGWKGTPIHSLSVWKFQ</sequence>
<gene>
    <name evidence="4" type="ORF">Scep_030808</name>
</gene>
<dbReference type="PANTHER" id="PTHR31636">
    <property type="entry name" value="OSJNBA0084A10.13 PROTEIN-RELATED"/>
    <property type="match status" value="1"/>
</dbReference>
<dbReference type="Pfam" id="PF03514">
    <property type="entry name" value="GRAS"/>
    <property type="match status" value="1"/>
</dbReference>
<accession>A0AAP0E3S4</accession>
<evidence type="ECO:0000256" key="3">
    <source>
        <dbReference type="PROSITE-ProRule" id="PRU01191"/>
    </source>
</evidence>
<proteinExistence type="inferred from homology"/>
<organism evidence="4 5">
    <name type="scientific">Stephania cephalantha</name>
    <dbReference type="NCBI Taxonomy" id="152367"/>
    <lineage>
        <taxon>Eukaryota</taxon>
        <taxon>Viridiplantae</taxon>
        <taxon>Streptophyta</taxon>
        <taxon>Embryophyta</taxon>
        <taxon>Tracheophyta</taxon>
        <taxon>Spermatophyta</taxon>
        <taxon>Magnoliopsida</taxon>
        <taxon>Ranunculales</taxon>
        <taxon>Menispermaceae</taxon>
        <taxon>Menispermoideae</taxon>
        <taxon>Cissampelideae</taxon>
        <taxon>Stephania</taxon>
    </lineage>
</organism>
<evidence type="ECO:0000256" key="2">
    <source>
        <dbReference type="ARBA" id="ARBA00023163"/>
    </source>
</evidence>
<reference evidence="4 5" key="1">
    <citation type="submission" date="2024-01" db="EMBL/GenBank/DDBJ databases">
        <title>Genome assemblies of Stephania.</title>
        <authorList>
            <person name="Yang L."/>
        </authorList>
    </citation>
    <scope>NUCLEOTIDE SEQUENCE [LARGE SCALE GENOMIC DNA]</scope>
    <source>
        <strain evidence="4">JXDWG</strain>
        <tissue evidence="4">Leaf</tissue>
    </source>
</reference>
<keyword evidence="5" id="KW-1185">Reference proteome</keyword>
<evidence type="ECO:0000313" key="4">
    <source>
        <dbReference type="EMBL" id="KAK9084337.1"/>
    </source>
</evidence>
<comment type="similarity">
    <text evidence="3">Belongs to the GRAS family.</text>
</comment>
<dbReference type="InterPro" id="IPR005202">
    <property type="entry name" value="TF_GRAS"/>
</dbReference>
<keyword evidence="1" id="KW-0805">Transcription regulation</keyword>
<evidence type="ECO:0000256" key="1">
    <source>
        <dbReference type="ARBA" id="ARBA00023015"/>
    </source>
</evidence>
<name>A0AAP0E3S4_9MAGN</name>
<feature type="region of interest" description="SAW" evidence="3">
    <location>
        <begin position="492"/>
        <end position="568"/>
    </location>
</feature>
<dbReference type="EMBL" id="JBBNAG010000013">
    <property type="protein sequence ID" value="KAK9084337.1"/>
    <property type="molecule type" value="Genomic_DNA"/>
</dbReference>
<keyword evidence="2" id="KW-0804">Transcription</keyword>
<dbReference type="Proteomes" id="UP001419268">
    <property type="component" value="Unassembled WGS sequence"/>
</dbReference>
<dbReference type="AlphaFoldDB" id="A0AAP0E3S4"/>
<comment type="caution">
    <text evidence="3">Lacks conserved residue(s) required for the propagation of feature annotation.</text>
</comment>
<comment type="caution">
    <text evidence="4">The sequence shown here is derived from an EMBL/GenBank/DDBJ whole genome shotgun (WGS) entry which is preliminary data.</text>
</comment>
<feature type="region of interest" description="Leucine repeat II (LRII)" evidence="3">
    <location>
        <begin position="357"/>
        <end position="389"/>
    </location>
</feature>
<dbReference type="PROSITE" id="PS50985">
    <property type="entry name" value="GRAS"/>
    <property type="match status" value="1"/>
</dbReference>
<evidence type="ECO:0000313" key="5">
    <source>
        <dbReference type="Proteomes" id="UP001419268"/>
    </source>
</evidence>
<protein>
    <submittedName>
        <fullName evidence="4">Uncharacterized protein</fullName>
    </submittedName>
</protein>